<evidence type="ECO:0000256" key="1">
    <source>
        <dbReference type="SAM" id="Phobius"/>
    </source>
</evidence>
<dbReference type="EMBL" id="AE017194">
    <property type="protein sequence ID" value="AAS41580.1"/>
    <property type="molecule type" value="Genomic_DNA"/>
</dbReference>
<feature type="transmembrane region" description="Helical" evidence="1">
    <location>
        <begin position="12"/>
        <end position="32"/>
    </location>
</feature>
<keyword evidence="1" id="KW-0812">Transmembrane</keyword>
<dbReference type="KEGG" id="bca:BCE_2666"/>
<gene>
    <name evidence="2" type="ordered locus">BCE_2666</name>
</gene>
<reference evidence="2 3" key="1">
    <citation type="journal article" date="2004" name="Nucleic Acids Res.">
        <title>The genome sequence of Bacillus cereus ATCC 10987 reveals metabolic adaptations and a large plasmid related to Bacillus anthracis pXO1.</title>
        <authorList>
            <person name="Rasko D.A."/>
            <person name="Ravel J."/>
            <person name="Okstad O.A."/>
            <person name="Helgason E."/>
            <person name="Cer R.Z."/>
            <person name="Jiang L."/>
            <person name="Shores K.A."/>
            <person name="Fouts D.E."/>
            <person name="Tourasse N.J."/>
            <person name="Angiuoli S.V."/>
            <person name="Kolonay J."/>
            <person name="Nelson W.C."/>
            <person name="Kolsto A.-B."/>
            <person name="Fraser C.M."/>
            <person name="Read T.D."/>
        </authorList>
    </citation>
    <scope>NUCLEOTIDE SEQUENCE [LARGE SCALE GENOMIC DNA]</scope>
    <source>
        <strain evidence="3">ATCC 10987 / NRS 248</strain>
    </source>
</reference>
<sequence>MALKNINFNTFLIIFIFCLIVHLNHCILIGIVK</sequence>
<protein>
    <submittedName>
        <fullName evidence="2">Uncharacterized protein</fullName>
    </submittedName>
</protein>
<keyword evidence="1" id="KW-1133">Transmembrane helix</keyword>
<proteinExistence type="predicted"/>
<dbReference type="Proteomes" id="UP000002527">
    <property type="component" value="Chromosome"/>
</dbReference>
<accession>Q737I2</accession>
<evidence type="ECO:0000313" key="2">
    <source>
        <dbReference type="EMBL" id="AAS41580.1"/>
    </source>
</evidence>
<dbReference type="AlphaFoldDB" id="Q737I2"/>
<keyword evidence="1" id="KW-0472">Membrane</keyword>
<evidence type="ECO:0000313" key="3">
    <source>
        <dbReference type="Proteomes" id="UP000002527"/>
    </source>
</evidence>
<name>Q737I2_BACC1</name>
<organism evidence="2 3">
    <name type="scientific">Bacillus cereus (strain ATCC 10987 / NRS 248)</name>
    <dbReference type="NCBI Taxonomy" id="222523"/>
    <lineage>
        <taxon>Bacteria</taxon>
        <taxon>Bacillati</taxon>
        <taxon>Bacillota</taxon>
        <taxon>Bacilli</taxon>
        <taxon>Bacillales</taxon>
        <taxon>Bacillaceae</taxon>
        <taxon>Bacillus</taxon>
        <taxon>Bacillus cereus group</taxon>
    </lineage>
</organism>
<dbReference type="HOGENOM" id="CLU_3380343_0_0_9"/>